<proteinExistence type="inferred from homology"/>
<dbReference type="InterPro" id="IPR023799">
    <property type="entry name" value="RbfA_dom_sf"/>
</dbReference>
<dbReference type="AlphaFoldDB" id="A0A6V8Q8E9"/>
<dbReference type="Pfam" id="PF02033">
    <property type="entry name" value="RBFA"/>
    <property type="match status" value="1"/>
</dbReference>
<dbReference type="Proteomes" id="UP000588083">
    <property type="component" value="Unassembled WGS sequence"/>
</dbReference>
<protein>
    <recommendedName>
        <fullName evidence="2">Ribosome-binding factor A</fullName>
    </recommendedName>
</protein>
<dbReference type="Proteomes" id="UP000569018">
    <property type="component" value="Unassembled WGS sequence"/>
</dbReference>
<dbReference type="EMBL" id="BLRZ01000028">
    <property type="protein sequence ID" value="GFP29863.1"/>
    <property type="molecule type" value="Genomic_DNA"/>
</dbReference>
<comment type="similarity">
    <text evidence="2">Belongs to the RbfA family.</text>
</comment>
<comment type="caution">
    <text evidence="5">The sequence shown here is derived from an EMBL/GenBank/DDBJ whole genome shotgun (WGS) entry which is preliminary data.</text>
</comment>
<dbReference type="SUPFAM" id="SSF89919">
    <property type="entry name" value="Ribosome-binding factor A, RbfA"/>
    <property type="match status" value="1"/>
</dbReference>
<sequence>MVRVKSIRVQRLEETIKEELSQLLHQKIKDPRIGFVTITDVDLSPDLRRAVIFITIMGDDEEKEKTMAGLKSALGFLRGELDQRLKLKCSPALEFNLDRSIDKGLRIASLLKEIDRE</sequence>
<dbReference type="InterPro" id="IPR015946">
    <property type="entry name" value="KH_dom-like_a/b"/>
</dbReference>
<dbReference type="NCBIfam" id="TIGR00082">
    <property type="entry name" value="rbfA"/>
    <property type="match status" value="1"/>
</dbReference>
<evidence type="ECO:0000313" key="5">
    <source>
        <dbReference type="EMBL" id="GFP40710.1"/>
    </source>
</evidence>
<dbReference type="InterPro" id="IPR000238">
    <property type="entry name" value="RbfA"/>
</dbReference>
<dbReference type="Proteomes" id="UP000561271">
    <property type="component" value="Unassembled WGS sequence"/>
</dbReference>
<keyword evidence="8" id="KW-1185">Reference proteome</keyword>
<reference evidence="6 7" key="1">
    <citation type="journal article" date="2020" name="Front. Microbiol.">
        <title>Single-cell genomics of novel Actinobacteria with the Wood-Ljungdahl pathway discovered in a serpentinizing system.</title>
        <authorList>
            <person name="Merino N."/>
            <person name="Kawai M."/>
            <person name="Boyd E.S."/>
            <person name="Colman D.R."/>
            <person name="McGlynn S.E."/>
            <person name="Nealson K.H."/>
            <person name="Kurokawa K."/>
            <person name="Hongoh Y."/>
        </authorList>
    </citation>
    <scope>NUCLEOTIDE SEQUENCE [LARGE SCALE GENOMIC DNA]</scope>
    <source>
        <strain evidence="3 8">S34</strain>
        <strain evidence="4 6">S44</strain>
        <strain evidence="5 7">S47</strain>
    </source>
</reference>
<organism evidence="5 7">
    <name type="scientific">Candidatus Hakubella thermalkaliphila</name>
    <dbReference type="NCBI Taxonomy" id="2754717"/>
    <lineage>
        <taxon>Bacteria</taxon>
        <taxon>Bacillati</taxon>
        <taxon>Actinomycetota</taxon>
        <taxon>Actinomycetota incertae sedis</taxon>
        <taxon>Candidatus Hakubellales</taxon>
        <taxon>Candidatus Hakubellaceae</taxon>
        <taxon>Candidatus Hakubella</taxon>
    </lineage>
</organism>
<comment type="subcellular location">
    <subcellularLocation>
        <location evidence="2">Cytoplasm</location>
    </subcellularLocation>
</comment>
<dbReference type="PANTHER" id="PTHR33515">
    <property type="entry name" value="RIBOSOME-BINDING FACTOR A, CHLOROPLASTIC-RELATED"/>
    <property type="match status" value="1"/>
</dbReference>
<accession>A0A6V8Q8E9</accession>
<evidence type="ECO:0000256" key="2">
    <source>
        <dbReference type="HAMAP-Rule" id="MF_00003"/>
    </source>
</evidence>
<evidence type="ECO:0000313" key="3">
    <source>
        <dbReference type="EMBL" id="GFP29863.1"/>
    </source>
</evidence>
<evidence type="ECO:0000313" key="6">
    <source>
        <dbReference type="Proteomes" id="UP000561271"/>
    </source>
</evidence>
<dbReference type="PANTHER" id="PTHR33515:SF1">
    <property type="entry name" value="RIBOSOME-BINDING FACTOR A, CHLOROPLASTIC-RELATED"/>
    <property type="match status" value="1"/>
</dbReference>
<evidence type="ECO:0000256" key="1">
    <source>
        <dbReference type="ARBA" id="ARBA00022517"/>
    </source>
</evidence>
<dbReference type="EMBL" id="BLSD01000412">
    <property type="protein sequence ID" value="GFP40710.1"/>
    <property type="molecule type" value="Genomic_DNA"/>
</dbReference>
<gene>
    <name evidence="2" type="primary">rbfA</name>
    <name evidence="3" type="ORF">HKBW3S34_00783</name>
    <name evidence="4" type="ORF">HKBW3S44_00447</name>
    <name evidence="5" type="ORF">HKBW3S47_02407</name>
</gene>
<keyword evidence="1 2" id="KW-0690">Ribosome biogenesis</keyword>
<comment type="subunit">
    <text evidence="2">Monomer. Binds 30S ribosomal subunits, but not 50S ribosomal subunits or 70S ribosomes.</text>
</comment>
<dbReference type="GO" id="GO:0030490">
    <property type="term" value="P:maturation of SSU-rRNA"/>
    <property type="evidence" value="ECO:0007669"/>
    <property type="project" value="UniProtKB-UniRule"/>
</dbReference>
<dbReference type="Gene3D" id="3.30.300.20">
    <property type="match status" value="1"/>
</dbReference>
<dbReference type="GO" id="GO:0043024">
    <property type="term" value="F:ribosomal small subunit binding"/>
    <property type="evidence" value="ECO:0007669"/>
    <property type="project" value="TreeGrafter"/>
</dbReference>
<keyword evidence="2" id="KW-0963">Cytoplasm</keyword>
<evidence type="ECO:0000313" key="7">
    <source>
        <dbReference type="Proteomes" id="UP000569018"/>
    </source>
</evidence>
<comment type="function">
    <text evidence="2">One of several proteins that assist in the late maturation steps of the functional core of the 30S ribosomal subunit. Associates with free 30S ribosomal subunits (but not with 30S subunits that are part of 70S ribosomes or polysomes). Required for efficient processing of 16S rRNA. May interact with the 5'-terminal helix region of 16S rRNA.</text>
</comment>
<dbReference type="GO" id="GO:0005829">
    <property type="term" value="C:cytosol"/>
    <property type="evidence" value="ECO:0007669"/>
    <property type="project" value="TreeGrafter"/>
</dbReference>
<evidence type="ECO:0000313" key="4">
    <source>
        <dbReference type="EMBL" id="GFP36766.1"/>
    </source>
</evidence>
<dbReference type="InterPro" id="IPR020053">
    <property type="entry name" value="Ribosome-bd_factorA_CS"/>
</dbReference>
<dbReference type="HAMAP" id="MF_00003">
    <property type="entry name" value="RbfA"/>
    <property type="match status" value="1"/>
</dbReference>
<name>A0A6V8Q8E9_9ACTN</name>
<dbReference type="PROSITE" id="PS01319">
    <property type="entry name" value="RBFA"/>
    <property type="match status" value="1"/>
</dbReference>
<dbReference type="EMBL" id="BLSC01000020">
    <property type="protein sequence ID" value="GFP36766.1"/>
    <property type="molecule type" value="Genomic_DNA"/>
</dbReference>
<dbReference type="RefSeq" id="WP_176231075.1">
    <property type="nucleotide sequence ID" value="NZ_BLRZ01000028.1"/>
</dbReference>
<evidence type="ECO:0000313" key="8">
    <source>
        <dbReference type="Proteomes" id="UP000588083"/>
    </source>
</evidence>